<evidence type="ECO:0000256" key="8">
    <source>
        <dbReference type="ARBA" id="ARBA00022884"/>
    </source>
</evidence>
<dbReference type="SUPFAM" id="SSF50249">
    <property type="entry name" value="Nucleic acid-binding proteins"/>
    <property type="match status" value="1"/>
</dbReference>
<dbReference type="PANTHER" id="PTHR30001:SF1">
    <property type="entry name" value="RIBONUCLEASE E_G-LIKE PROTEIN, CHLOROPLASTIC"/>
    <property type="match status" value="1"/>
</dbReference>
<feature type="region of interest" description="Disordered" evidence="10">
    <location>
        <begin position="670"/>
        <end position="695"/>
    </location>
</feature>
<evidence type="ECO:0000256" key="9">
    <source>
        <dbReference type="ARBA" id="ARBA00023436"/>
    </source>
</evidence>
<sequence length="1365" mass="150523">MAFSRPLSQSLSNLIPVISLSIGGEGHGLCNRHVSFNTQNLKPRQRHNAGCLWAAARKSRTVQVRVTNGSKISEKSDSNGGKISPGENTGKFSEASVTASAVATDATGENGKLEADGKRRRRRRRTKAQIEEDLKVETVEDFVRELEAIGSSGSGELDDDVVPPTASAEEQSKLSDDSGAIKAKKKRKPRAKKPPKTQSSLPNSNGRIPHDSDAVQAESKSEEGTDTPAQQEDVEVKTEAESDITSPVKKKSSTRKKRPGRRERGVLAQEAAKSGKLNLNGIPGERSSSEQVSSSENGLAPSSSERSADISDGGSGNSVRVLPAEGAHAEPNEDVTFTVETPTNVSLDTKDLVEPVYLDSLISIPVNDKQDETDQNSGRVENDLKLVNEASDEGSVTGSATEESLEEPVIPVRQSGGKRRRQRKKKESLDLVSRDADVSTSSLETEVISDGAVLPEDVVGPITWCKVQFKIHADLEANQKLCVVGANAELGAWDLSLALPLIRSKDQETQSLWENAIEVPQGMMLEYKYFVETTRSNESFVERKFGPEIQYFIRHREGQDPTFEIITDSWKPELPLNLHSLSWGSRWWEEIDLPDPAAEVRTEEVESVSSTPTVRVAEDGESSGAEFALKSVSGGDKGKSSDEWLKRKIRKKVLPREEPWLMESMIMAQRNERKQAEEKEEAKADVADGGAPNEKDLPPVQVEILINSPPCTMQRMAILEDSKLVELLIEPVNTRVQVGNVYLGVVKQLLPGMSGVFVDIGGFQLALLDITRNQYPYTFPNLSGSPANGTLPVTFDHEGDILDDGNSSSADEGDDDLVDGESSDEDGEVEDFGEEVRDEVHGDADYTDVGSSSRDGISGRANLQSPTTHGPGPIKVNFGRKLKKWRKLEEGMQIIVQVKKEALGKKGPRLTAFPSLAGRFWVLVPRGRTVGVSRRITGPERKRLRSLAMELQPPTFGLTIRTEALGHEREELERDLTRLLETWKEILDLAASSAVTAEQDPEGPSPVLLHRAMGQTLTIVRDFFNTKVHRMVIDSPQCFQEVTSYLQEVAPNLCDRVELYTGAQPIFDAYNLETEIDKFSNKRVSLPNGGYLIVEETEALVSIDVNGGTGMLAQDISQGEAILEVNLAAARQIAVEIRLRDIGGIIVVDFIDMDDPSHHKLVYEEMRRATQRDRSTLSLAEISDFGLMQMTRKRVRPSVTLTISEPCPHCHGVGRVEAHETTLSRIERVVRRILAAKPTESDPKDSSKWPQFLLRVDPHMFEYLKARKRKRIAQLSAALKAWLILKVALEFKIGYFQVLEQRTPLERRVNSAGYNKVNAQNMEVASPASLLSKRVWPGKRRKNFGNNLYNRASGESSESTSLAAE</sequence>
<evidence type="ECO:0000256" key="10">
    <source>
        <dbReference type="SAM" id="MobiDB-lite"/>
    </source>
</evidence>
<keyword evidence="7" id="KW-0460">Magnesium</keyword>
<evidence type="ECO:0000256" key="1">
    <source>
        <dbReference type="ARBA" id="ARBA00001946"/>
    </source>
</evidence>
<dbReference type="SMART" id="SM01065">
    <property type="entry name" value="CBM_2"/>
    <property type="match status" value="1"/>
</dbReference>
<protein>
    <recommendedName>
        <fullName evidence="11">CBM20 domain-containing protein</fullName>
    </recommendedName>
</protein>
<dbReference type="SUPFAM" id="SSF49452">
    <property type="entry name" value="Starch-binding domain-like"/>
    <property type="match status" value="1"/>
</dbReference>
<feature type="compositionally biased region" description="Basic and acidic residues" evidence="10">
    <location>
        <begin position="208"/>
        <end position="223"/>
    </location>
</feature>
<dbReference type="Gene3D" id="2.40.50.140">
    <property type="entry name" value="Nucleic acid-binding proteins"/>
    <property type="match status" value="1"/>
</dbReference>
<evidence type="ECO:0000313" key="13">
    <source>
        <dbReference type="Proteomes" id="UP001633002"/>
    </source>
</evidence>
<feature type="compositionally biased region" description="Low complexity" evidence="10">
    <location>
        <begin position="95"/>
        <end position="107"/>
    </location>
</feature>
<evidence type="ECO:0000256" key="7">
    <source>
        <dbReference type="ARBA" id="ARBA00022842"/>
    </source>
</evidence>
<evidence type="ECO:0000256" key="5">
    <source>
        <dbReference type="ARBA" id="ARBA00022759"/>
    </source>
</evidence>
<dbReference type="Proteomes" id="UP001633002">
    <property type="component" value="Unassembled WGS sequence"/>
</dbReference>
<feature type="compositionally biased region" description="Acidic residues" evidence="10">
    <location>
        <begin position="811"/>
        <end position="833"/>
    </location>
</feature>
<dbReference type="Gene3D" id="3.40.1260.20">
    <property type="entry name" value="Ribonuclease E, catalytic domain"/>
    <property type="match status" value="1"/>
</dbReference>
<dbReference type="InterPro" id="IPR013783">
    <property type="entry name" value="Ig-like_fold"/>
</dbReference>
<dbReference type="InterPro" id="IPR012340">
    <property type="entry name" value="NA-bd_OB-fold"/>
</dbReference>
<keyword evidence="13" id="KW-1185">Reference proteome</keyword>
<dbReference type="InterPro" id="IPR013784">
    <property type="entry name" value="Carb-bd-like_fold"/>
</dbReference>
<comment type="function">
    <text evidence="9">Involved in intercistronic processing of primary transcripts from chloroplast operons. The endonucleolytic activity of the enzyme depends on the number of phosphates at the 5' end, is inhibited by structured RNA, and preferentially cleaves A/U-rich sequences.</text>
</comment>
<feature type="region of interest" description="Disordered" evidence="10">
    <location>
        <begin position="388"/>
        <end position="431"/>
    </location>
</feature>
<reference evidence="12 13" key="1">
    <citation type="submission" date="2024-09" db="EMBL/GenBank/DDBJ databases">
        <title>Chromosome-scale assembly of Riccia sorocarpa.</title>
        <authorList>
            <person name="Paukszto L."/>
        </authorList>
    </citation>
    <scope>NUCLEOTIDE SEQUENCE [LARGE SCALE GENOMIC DNA]</scope>
    <source>
        <strain evidence="12">LP-2024</strain>
        <tissue evidence="12">Aerial parts of the thallus</tissue>
    </source>
</reference>
<feature type="region of interest" description="Disordered" evidence="10">
    <location>
        <begin position="70"/>
        <end position="126"/>
    </location>
</feature>
<feature type="compositionally biased region" description="Basic and acidic residues" evidence="10">
    <location>
        <begin position="670"/>
        <end position="686"/>
    </location>
</feature>
<dbReference type="InterPro" id="IPR004659">
    <property type="entry name" value="RNase_E/G"/>
</dbReference>
<keyword evidence="5" id="KW-0255">Endonuclease</keyword>
<dbReference type="Pfam" id="PF10150">
    <property type="entry name" value="RNase_E_G"/>
    <property type="match status" value="1"/>
</dbReference>
<evidence type="ECO:0000313" key="12">
    <source>
        <dbReference type="EMBL" id="KAL3679117.1"/>
    </source>
</evidence>
<organism evidence="12 13">
    <name type="scientific">Riccia sorocarpa</name>
    <dbReference type="NCBI Taxonomy" id="122646"/>
    <lineage>
        <taxon>Eukaryota</taxon>
        <taxon>Viridiplantae</taxon>
        <taxon>Streptophyta</taxon>
        <taxon>Embryophyta</taxon>
        <taxon>Marchantiophyta</taxon>
        <taxon>Marchantiopsida</taxon>
        <taxon>Marchantiidae</taxon>
        <taxon>Marchantiales</taxon>
        <taxon>Ricciaceae</taxon>
        <taxon>Riccia</taxon>
    </lineage>
</organism>
<dbReference type="EMBL" id="JBJQOH010000007">
    <property type="protein sequence ID" value="KAL3679117.1"/>
    <property type="molecule type" value="Genomic_DNA"/>
</dbReference>
<feature type="compositionally biased region" description="Polar residues" evidence="10">
    <location>
        <begin position="197"/>
        <end position="206"/>
    </location>
</feature>
<evidence type="ECO:0000256" key="2">
    <source>
        <dbReference type="ARBA" id="ARBA00005522"/>
    </source>
</evidence>
<dbReference type="GO" id="GO:0016787">
    <property type="term" value="F:hydrolase activity"/>
    <property type="evidence" value="ECO:0007669"/>
    <property type="project" value="UniProtKB-KW"/>
</dbReference>
<evidence type="ECO:0000259" key="11">
    <source>
        <dbReference type="PROSITE" id="PS51166"/>
    </source>
</evidence>
<dbReference type="NCBIfam" id="TIGR00757">
    <property type="entry name" value="RNaseEG"/>
    <property type="match status" value="1"/>
</dbReference>
<feature type="compositionally biased region" description="Basic residues" evidence="10">
    <location>
        <begin position="416"/>
        <end position="426"/>
    </location>
</feature>
<keyword evidence="6" id="KW-0378">Hydrolase</keyword>
<evidence type="ECO:0000256" key="6">
    <source>
        <dbReference type="ARBA" id="ARBA00022801"/>
    </source>
</evidence>
<comment type="cofactor">
    <cofactor evidence="1">
        <name>Mg(2+)</name>
        <dbReference type="ChEBI" id="CHEBI:18420"/>
    </cofactor>
</comment>
<dbReference type="PROSITE" id="PS51166">
    <property type="entry name" value="CBM20"/>
    <property type="match status" value="1"/>
</dbReference>
<evidence type="ECO:0000256" key="4">
    <source>
        <dbReference type="ARBA" id="ARBA00022723"/>
    </source>
</evidence>
<feature type="region of interest" description="Disordered" evidence="10">
    <location>
        <begin position="794"/>
        <end position="873"/>
    </location>
</feature>
<keyword evidence="3" id="KW-0540">Nuclease</keyword>
<keyword evidence="8" id="KW-0694">RNA-binding</keyword>
<dbReference type="Pfam" id="PF00686">
    <property type="entry name" value="CBM_20"/>
    <property type="match status" value="1"/>
</dbReference>
<keyword evidence="4" id="KW-0479">Metal-binding</keyword>
<dbReference type="InterPro" id="IPR019307">
    <property type="entry name" value="RNA-bd_AU-1/RNase_E/G"/>
</dbReference>
<dbReference type="InterPro" id="IPR002044">
    <property type="entry name" value="CBM20"/>
</dbReference>
<gene>
    <name evidence="12" type="ORF">R1sor_022073</name>
</gene>
<feature type="compositionally biased region" description="Basic and acidic residues" evidence="10">
    <location>
        <begin position="834"/>
        <end position="844"/>
    </location>
</feature>
<feature type="region of interest" description="Disordered" evidence="10">
    <location>
        <begin position="150"/>
        <end position="350"/>
    </location>
</feature>
<proteinExistence type="inferred from homology"/>
<dbReference type="PANTHER" id="PTHR30001">
    <property type="entry name" value="RIBONUCLEASE"/>
    <property type="match status" value="1"/>
</dbReference>
<dbReference type="Gene3D" id="2.60.40.10">
    <property type="entry name" value="Immunoglobulins"/>
    <property type="match status" value="1"/>
</dbReference>
<comment type="caution">
    <text evidence="12">The sequence shown here is derived from an EMBL/GenBank/DDBJ whole genome shotgun (WGS) entry which is preliminary data.</text>
</comment>
<accession>A0ABD3GLT5</accession>
<comment type="similarity">
    <text evidence="2">Belongs to the RNase E/G family.</text>
</comment>
<feature type="compositionally biased region" description="Basic residues" evidence="10">
    <location>
        <begin position="248"/>
        <end position="261"/>
    </location>
</feature>
<dbReference type="GO" id="GO:0003723">
    <property type="term" value="F:RNA binding"/>
    <property type="evidence" value="ECO:0007669"/>
    <property type="project" value="UniProtKB-KW"/>
</dbReference>
<feature type="domain" description="CBM20" evidence="11">
    <location>
        <begin position="459"/>
        <end position="572"/>
    </location>
</feature>
<feature type="compositionally biased region" description="Low complexity" evidence="10">
    <location>
        <begin position="285"/>
        <end position="296"/>
    </location>
</feature>
<feature type="compositionally biased region" description="Polar residues" evidence="10">
    <location>
        <begin position="338"/>
        <end position="347"/>
    </location>
</feature>
<feature type="compositionally biased region" description="Polar residues" evidence="10">
    <location>
        <begin position="78"/>
        <end position="91"/>
    </location>
</feature>
<feature type="compositionally biased region" description="Basic residues" evidence="10">
    <location>
        <begin position="182"/>
        <end position="195"/>
    </location>
</feature>
<evidence type="ECO:0000256" key="3">
    <source>
        <dbReference type="ARBA" id="ARBA00022722"/>
    </source>
</evidence>
<feature type="compositionally biased region" description="Polar residues" evidence="10">
    <location>
        <begin position="849"/>
        <end position="868"/>
    </location>
</feature>
<name>A0ABD3GLT5_9MARC</name>
<dbReference type="GO" id="GO:0004519">
    <property type="term" value="F:endonuclease activity"/>
    <property type="evidence" value="ECO:0007669"/>
    <property type="project" value="UniProtKB-KW"/>
</dbReference>
<dbReference type="GO" id="GO:0046872">
    <property type="term" value="F:metal ion binding"/>
    <property type="evidence" value="ECO:0007669"/>
    <property type="project" value="UniProtKB-KW"/>
</dbReference>